<evidence type="ECO:0000256" key="6">
    <source>
        <dbReference type="ARBA" id="ARBA00023136"/>
    </source>
</evidence>
<dbReference type="SUPFAM" id="SSF118215">
    <property type="entry name" value="Proton glutamate symport protein"/>
    <property type="match status" value="1"/>
</dbReference>
<dbReference type="GO" id="GO:0006835">
    <property type="term" value="P:dicarboxylic acid transport"/>
    <property type="evidence" value="ECO:0007669"/>
    <property type="project" value="TreeGrafter"/>
</dbReference>
<feature type="transmembrane region" description="Helical" evidence="7">
    <location>
        <begin position="222"/>
        <end position="247"/>
    </location>
</feature>
<evidence type="ECO:0000256" key="2">
    <source>
        <dbReference type="ARBA" id="ARBA00022448"/>
    </source>
</evidence>
<evidence type="ECO:0000256" key="1">
    <source>
        <dbReference type="ARBA" id="ARBA00004651"/>
    </source>
</evidence>
<accession>A0AAE9XM67</accession>
<keyword evidence="2" id="KW-0813">Transport</keyword>
<feature type="transmembrane region" description="Helical" evidence="7">
    <location>
        <begin position="152"/>
        <end position="170"/>
    </location>
</feature>
<protein>
    <submittedName>
        <fullName evidence="8">Cation:dicarboxylase symporter family transporter</fullName>
    </submittedName>
</protein>
<dbReference type="InterPro" id="IPR001991">
    <property type="entry name" value="Na-dicarboxylate_symporter"/>
</dbReference>
<dbReference type="Pfam" id="PF00375">
    <property type="entry name" value="SDF"/>
    <property type="match status" value="1"/>
</dbReference>
<proteinExistence type="predicted"/>
<gene>
    <name evidence="8" type="ORF">PH603_08520</name>
</gene>
<name>A0AAE9XM67_9PROT</name>
<evidence type="ECO:0000313" key="9">
    <source>
        <dbReference type="Proteomes" id="UP001217500"/>
    </source>
</evidence>
<keyword evidence="3" id="KW-1003">Cell membrane</keyword>
<keyword evidence="9" id="KW-1185">Reference proteome</keyword>
<dbReference type="PANTHER" id="PTHR42865:SF7">
    <property type="entry name" value="PROTON_GLUTAMATE-ASPARTATE SYMPORTER"/>
    <property type="match status" value="1"/>
</dbReference>
<keyword evidence="6 7" id="KW-0472">Membrane</keyword>
<dbReference type="AlphaFoldDB" id="A0AAE9XM67"/>
<feature type="transmembrane region" description="Helical" evidence="7">
    <location>
        <begin position="191"/>
        <end position="210"/>
    </location>
</feature>
<keyword evidence="4 7" id="KW-0812">Transmembrane</keyword>
<keyword evidence="5 7" id="KW-1133">Transmembrane helix</keyword>
<evidence type="ECO:0000256" key="3">
    <source>
        <dbReference type="ARBA" id="ARBA00022475"/>
    </source>
</evidence>
<dbReference type="InterPro" id="IPR036458">
    <property type="entry name" value="Na:dicarbo_symporter_sf"/>
</dbReference>
<dbReference type="KEGG" id="gso:PH603_08520"/>
<dbReference type="PANTHER" id="PTHR42865">
    <property type="entry name" value="PROTON/GLUTAMATE-ASPARTATE SYMPORTER"/>
    <property type="match status" value="1"/>
</dbReference>
<dbReference type="RefSeq" id="WP_289501842.1">
    <property type="nucleotide sequence ID" value="NZ_CP116805.1"/>
</dbReference>
<feature type="transmembrane region" description="Helical" evidence="7">
    <location>
        <begin position="295"/>
        <end position="323"/>
    </location>
</feature>
<dbReference type="Proteomes" id="UP001217500">
    <property type="component" value="Chromosome"/>
</dbReference>
<feature type="transmembrane region" description="Helical" evidence="7">
    <location>
        <begin position="329"/>
        <end position="349"/>
    </location>
</feature>
<dbReference type="EMBL" id="CP116805">
    <property type="protein sequence ID" value="WCL52582.1"/>
    <property type="molecule type" value="Genomic_DNA"/>
</dbReference>
<evidence type="ECO:0000313" key="8">
    <source>
        <dbReference type="EMBL" id="WCL52582.1"/>
    </source>
</evidence>
<comment type="subcellular location">
    <subcellularLocation>
        <location evidence="1">Cell membrane</location>
        <topology evidence="1">Multi-pass membrane protein</topology>
    </subcellularLocation>
</comment>
<dbReference type="Gene3D" id="1.10.3860.10">
    <property type="entry name" value="Sodium:dicarboxylate symporter"/>
    <property type="match status" value="1"/>
</dbReference>
<feature type="transmembrane region" description="Helical" evidence="7">
    <location>
        <begin position="79"/>
        <end position="102"/>
    </location>
</feature>
<evidence type="ECO:0000256" key="5">
    <source>
        <dbReference type="ARBA" id="ARBA00022989"/>
    </source>
</evidence>
<organism evidence="8 9">
    <name type="scientific">Gimibacter soli</name>
    <dbReference type="NCBI Taxonomy" id="3024400"/>
    <lineage>
        <taxon>Bacteria</taxon>
        <taxon>Pseudomonadati</taxon>
        <taxon>Pseudomonadota</taxon>
        <taxon>Alphaproteobacteria</taxon>
        <taxon>Kordiimonadales</taxon>
        <taxon>Temperatibacteraceae</taxon>
        <taxon>Gimibacter</taxon>
    </lineage>
</organism>
<dbReference type="GO" id="GO:0015293">
    <property type="term" value="F:symporter activity"/>
    <property type="evidence" value="ECO:0007669"/>
    <property type="project" value="UniProtKB-KW"/>
</dbReference>
<dbReference type="GO" id="GO:0005886">
    <property type="term" value="C:plasma membrane"/>
    <property type="evidence" value="ECO:0007669"/>
    <property type="project" value="UniProtKB-SubCell"/>
</dbReference>
<evidence type="ECO:0000256" key="7">
    <source>
        <dbReference type="SAM" id="Phobius"/>
    </source>
</evidence>
<reference evidence="8" key="1">
    <citation type="submission" date="2023-01" db="EMBL/GenBank/DDBJ databases">
        <title>The genome sequence of Kordiimonadaceae bacterium 6D33.</title>
        <authorList>
            <person name="Liu Y."/>
        </authorList>
    </citation>
    <scope>NUCLEOTIDE SEQUENCE</scope>
    <source>
        <strain evidence="8">6D33</strain>
    </source>
</reference>
<feature type="transmembrane region" description="Helical" evidence="7">
    <location>
        <begin position="356"/>
        <end position="379"/>
    </location>
</feature>
<sequence>MSSSMRILLALFLGVAGGALLQAYLPHWVSDVEALTGPVGAMWLAGLRMAVVPLIFALIVTGIGTATEAAAAGGMVARSLGLFLFLLVVSALIGVILMPAFLSMMPVDPAAAETLRASVASTATIPETPGLGDWFRSLIPSNILASAANGDSLQIVIFAIIFGFAITRLPEGPRVMLTDFFRAVGDAMMQIVHWVIWVAPVGIFALAFSLGAGADAALAEALLSYIVMISVLCIICGLVIYPLVGWFSGVKVGDFARAAASAQVVAASTRSSLASLPATIESADRLGIDKRVSGVVLPMAVSLLRVTSASANLGVAIFIAHIYGVEPSMTTLLAAGALSVLVSLTIVSLPAQANLYIVIPPLCAVFGVPPEILAVLVAVETFPDTFRTISNVTANLGVSAIVANRDKKKNETD</sequence>
<feature type="transmembrane region" description="Helical" evidence="7">
    <location>
        <begin position="47"/>
        <end position="67"/>
    </location>
</feature>
<evidence type="ECO:0000256" key="4">
    <source>
        <dbReference type="ARBA" id="ARBA00022692"/>
    </source>
</evidence>
<dbReference type="PRINTS" id="PR00173">
    <property type="entry name" value="EDTRNSPORT"/>
</dbReference>